<gene>
    <name evidence="2" type="ORF">GCM10011600_09880</name>
</gene>
<feature type="region of interest" description="Disordered" evidence="1">
    <location>
        <begin position="122"/>
        <end position="156"/>
    </location>
</feature>
<name>A0A8J3GPK7_9MICO</name>
<protein>
    <submittedName>
        <fullName evidence="2">Uncharacterized protein</fullName>
    </submittedName>
</protein>
<dbReference type="RefSeq" id="WP_191282256.1">
    <property type="nucleotide sequence ID" value="NZ_BNAI01000001.1"/>
</dbReference>
<organism evidence="2 3">
    <name type="scientific">Pseudolysinimonas yzui</name>
    <dbReference type="NCBI Taxonomy" id="2708254"/>
    <lineage>
        <taxon>Bacteria</taxon>
        <taxon>Bacillati</taxon>
        <taxon>Actinomycetota</taxon>
        <taxon>Actinomycetes</taxon>
        <taxon>Micrococcales</taxon>
        <taxon>Microbacteriaceae</taxon>
        <taxon>Pseudolysinimonas</taxon>
    </lineage>
</organism>
<accession>A0A8J3GPK7</accession>
<comment type="caution">
    <text evidence="2">The sequence shown here is derived from an EMBL/GenBank/DDBJ whole genome shotgun (WGS) entry which is preliminary data.</text>
</comment>
<evidence type="ECO:0000256" key="1">
    <source>
        <dbReference type="SAM" id="MobiDB-lite"/>
    </source>
</evidence>
<feature type="compositionally biased region" description="Low complexity" evidence="1">
    <location>
        <begin position="134"/>
        <end position="156"/>
    </location>
</feature>
<evidence type="ECO:0000313" key="2">
    <source>
        <dbReference type="EMBL" id="GHF10754.1"/>
    </source>
</evidence>
<reference evidence="2" key="1">
    <citation type="journal article" date="2014" name="Int. J. Syst. Evol. Microbiol.">
        <title>Complete genome sequence of Corynebacterium casei LMG S-19264T (=DSM 44701T), isolated from a smear-ripened cheese.</title>
        <authorList>
            <consortium name="US DOE Joint Genome Institute (JGI-PGF)"/>
            <person name="Walter F."/>
            <person name="Albersmeier A."/>
            <person name="Kalinowski J."/>
            <person name="Ruckert C."/>
        </authorList>
    </citation>
    <scope>NUCLEOTIDE SEQUENCE</scope>
    <source>
        <strain evidence="2">CGMCC 1.16548</strain>
    </source>
</reference>
<sequence length="185" mass="19851">MPHRANGTYVSNSDALTLWTPIALERLLETARSYHAVITDEELAAAVQQESGVTHDDPVSTWIGKLLDRVEIETKRRGEPPLVSLCIQGFDNAPAAERRLNCYRAYADDLPADGGVAQRVARPTTQQPMRTVTRASRATPASRPRASSAPHASDAPRAQETTCTSCFLIVPLGATCSSCGAPLPG</sequence>
<dbReference type="EMBL" id="BNAI01000001">
    <property type="protein sequence ID" value="GHF10754.1"/>
    <property type="molecule type" value="Genomic_DNA"/>
</dbReference>
<reference evidence="2" key="2">
    <citation type="submission" date="2020-09" db="EMBL/GenBank/DDBJ databases">
        <authorList>
            <person name="Sun Q."/>
            <person name="Zhou Y."/>
        </authorList>
    </citation>
    <scope>NUCLEOTIDE SEQUENCE</scope>
    <source>
        <strain evidence="2">CGMCC 1.16548</strain>
    </source>
</reference>
<dbReference type="Proteomes" id="UP000617531">
    <property type="component" value="Unassembled WGS sequence"/>
</dbReference>
<dbReference type="AlphaFoldDB" id="A0A8J3GPK7"/>
<evidence type="ECO:0000313" key="3">
    <source>
        <dbReference type="Proteomes" id="UP000617531"/>
    </source>
</evidence>
<keyword evidence="3" id="KW-1185">Reference proteome</keyword>
<proteinExistence type="predicted"/>